<dbReference type="GO" id="GO:0006635">
    <property type="term" value="P:fatty acid beta-oxidation"/>
    <property type="evidence" value="ECO:0007669"/>
    <property type="project" value="TreeGrafter"/>
</dbReference>
<dbReference type="AlphaFoldDB" id="A0A5C5FUU2"/>
<dbReference type="GO" id="GO:0005739">
    <property type="term" value="C:mitochondrion"/>
    <property type="evidence" value="ECO:0007669"/>
    <property type="project" value="TreeGrafter"/>
</dbReference>
<dbReference type="GO" id="GO:0016829">
    <property type="term" value="F:lyase activity"/>
    <property type="evidence" value="ECO:0007669"/>
    <property type="project" value="UniProtKB-KW"/>
</dbReference>
<dbReference type="PANTHER" id="PTHR11941:SF158">
    <property type="entry name" value="ENOYL-COA HYDRATASE (AFU_ORTHOLOGUE AFUA_2G10650)"/>
    <property type="match status" value="1"/>
</dbReference>
<dbReference type="InterPro" id="IPR001753">
    <property type="entry name" value="Enoyl-CoA_hydra/iso"/>
</dbReference>
<accession>A0A5C5FUU2</accession>
<sequence>MAPQHPSVGAHLVVSYPAPKVLHLRLNRPEALNAMTDALEDDIRKVLDWFEEENSLWVLIVTGTGRAFCAGQDLKNWQKTAGTSSSPSESMRKNIHGFGSLARRRSKKPFILALNGMAFGGGAEALANADIVIAAQGVKVGFPEVKRGVVAGVGGIPNAHHISTMLRPYLLTGEPIPWRILETHVFTEVVPVDQVQDAALRWAKSITEASPEAVWVTKEQINLTRDGNSLQEVVIKSLETEQSERLYVGDNLKEGLKAFVEKRNPAWQDPPALTRQSKL</sequence>
<dbReference type="Gene3D" id="1.10.12.10">
    <property type="entry name" value="Lyase 2-enoyl-coa Hydratase, Chain A, domain 2"/>
    <property type="match status" value="1"/>
</dbReference>
<evidence type="ECO:0000313" key="3">
    <source>
        <dbReference type="Proteomes" id="UP000311382"/>
    </source>
</evidence>
<keyword evidence="1" id="KW-0456">Lyase</keyword>
<dbReference type="SUPFAM" id="SSF52096">
    <property type="entry name" value="ClpP/crotonase"/>
    <property type="match status" value="1"/>
</dbReference>
<evidence type="ECO:0000256" key="1">
    <source>
        <dbReference type="ARBA" id="ARBA00023239"/>
    </source>
</evidence>
<organism evidence="2 3">
    <name type="scientific">Rhodotorula diobovata</name>
    <dbReference type="NCBI Taxonomy" id="5288"/>
    <lineage>
        <taxon>Eukaryota</taxon>
        <taxon>Fungi</taxon>
        <taxon>Dikarya</taxon>
        <taxon>Basidiomycota</taxon>
        <taxon>Pucciniomycotina</taxon>
        <taxon>Microbotryomycetes</taxon>
        <taxon>Sporidiobolales</taxon>
        <taxon>Sporidiobolaceae</taxon>
        <taxon>Rhodotorula</taxon>
    </lineage>
</organism>
<gene>
    <name evidence="2" type="ORF">DMC30DRAFT_366042</name>
</gene>
<reference evidence="2 3" key="1">
    <citation type="submission" date="2019-03" db="EMBL/GenBank/DDBJ databases">
        <title>Rhodosporidium diobovatum UCD-FST 08-225 genome sequencing, assembly, and annotation.</title>
        <authorList>
            <person name="Fakankun I.U."/>
            <person name="Fristensky B."/>
            <person name="Levin D.B."/>
        </authorList>
    </citation>
    <scope>NUCLEOTIDE SEQUENCE [LARGE SCALE GENOMIC DNA]</scope>
    <source>
        <strain evidence="2 3">UCD-FST 08-225</strain>
    </source>
</reference>
<dbReference type="Gene3D" id="3.90.226.10">
    <property type="entry name" value="2-enoyl-CoA Hydratase, Chain A, domain 1"/>
    <property type="match status" value="1"/>
</dbReference>
<dbReference type="OrthoDB" id="2139957at2759"/>
<keyword evidence="3" id="KW-1185">Reference proteome</keyword>
<dbReference type="STRING" id="5288.A0A5C5FUU2"/>
<dbReference type="EMBL" id="SOZI01000085">
    <property type="protein sequence ID" value="TNY19764.1"/>
    <property type="molecule type" value="Genomic_DNA"/>
</dbReference>
<dbReference type="Proteomes" id="UP000311382">
    <property type="component" value="Unassembled WGS sequence"/>
</dbReference>
<protein>
    <submittedName>
        <fullName evidence="2">Enoyl-CoA hydratase</fullName>
    </submittedName>
</protein>
<dbReference type="InterPro" id="IPR029045">
    <property type="entry name" value="ClpP/crotonase-like_dom_sf"/>
</dbReference>
<evidence type="ECO:0000313" key="2">
    <source>
        <dbReference type="EMBL" id="TNY19764.1"/>
    </source>
</evidence>
<dbReference type="InterPro" id="IPR014748">
    <property type="entry name" value="Enoyl-CoA_hydra_C"/>
</dbReference>
<name>A0A5C5FUU2_9BASI</name>
<proteinExistence type="predicted"/>
<dbReference type="CDD" id="cd06558">
    <property type="entry name" value="crotonase-like"/>
    <property type="match status" value="1"/>
</dbReference>
<dbReference type="Pfam" id="PF00378">
    <property type="entry name" value="ECH_1"/>
    <property type="match status" value="1"/>
</dbReference>
<dbReference type="PANTHER" id="PTHR11941">
    <property type="entry name" value="ENOYL-COA HYDRATASE-RELATED"/>
    <property type="match status" value="1"/>
</dbReference>
<comment type="caution">
    <text evidence="2">The sequence shown here is derived from an EMBL/GenBank/DDBJ whole genome shotgun (WGS) entry which is preliminary data.</text>
</comment>